<accession>A0ABT0LWF6</accession>
<evidence type="ECO:0000313" key="4">
    <source>
        <dbReference type="Proteomes" id="UP001167357"/>
    </source>
</evidence>
<organism evidence="3 4">
    <name type="scientific">Xanthomonas nasturtii</name>
    <dbReference type="NCBI Taxonomy" id="1843581"/>
    <lineage>
        <taxon>Bacteria</taxon>
        <taxon>Pseudomonadati</taxon>
        <taxon>Pseudomonadota</taxon>
        <taxon>Gammaproteobacteria</taxon>
        <taxon>Lysobacterales</taxon>
        <taxon>Lysobacteraceae</taxon>
        <taxon>Xanthomonas</taxon>
    </lineage>
</organism>
<dbReference type="EMBL" id="JAMBED010000100">
    <property type="protein sequence ID" value="MCL1553661.1"/>
    <property type="molecule type" value="Genomic_DNA"/>
</dbReference>
<name>A0ABT0LWF6_9XANT</name>
<dbReference type="RefSeq" id="WP_249048583.1">
    <property type="nucleotide sequence ID" value="NZ_JAMBED010000100.1"/>
</dbReference>
<reference evidence="3" key="1">
    <citation type="submission" date="2022-04" db="EMBL/GenBank/DDBJ databases">
        <title>Genomic comparison of 19 strains of Xanthomonas nasturtii, a newly emerging watercress pathogen.</title>
        <authorList>
            <person name="Harrison J."/>
            <person name="Greer S."/>
            <person name="Hussain R."/>
            <person name="Lascelles D."/>
            <person name="Roberts M."/>
            <person name="Carter B."/>
            <person name="Bryning A."/>
            <person name="Carroll S."/>
            <person name="Aspin A."/>
            <person name="Cruz L."/>
            <person name="Cruz J."/>
            <person name="Grant M."/>
            <person name="Vicente J."/>
            <person name="Studholme D.J."/>
        </authorList>
    </citation>
    <scope>NUCLEOTIDE SEQUENCE</scope>
    <source>
        <strain evidence="3">10016B</strain>
    </source>
</reference>
<evidence type="ECO:0008006" key="5">
    <source>
        <dbReference type="Google" id="ProtNLM"/>
    </source>
</evidence>
<evidence type="ECO:0000256" key="1">
    <source>
        <dbReference type="SAM" id="MobiDB-lite"/>
    </source>
</evidence>
<feature type="region of interest" description="Disordered" evidence="1">
    <location>
        <begin position="16"/>
        <end position="63"/>
    </location>
</feature>
<evidence type="ECO:0000313" key="3">
    <source>
        <dbReference type="EMBL" id="MCL1553661.1"/>
    </source>
</evidence>
<feature type="signal peptide" evidence="2">
    <location>
        <begin position="1"/>
        <end position="20"/>
    </location>
</feature>
<keyword evidence="2" id="KW-0732">Signal</keyword>
<proteinExistence type="predicted"/>
<feature type="compositionally biased region" description="Polar residues" evidence="1">
    <location>
        <begin position="45"/>
        <end position="60"/>
    </location>
</feature>
<sequence>MIWLVLLVSALGGCAQQVPATPPGPETSKQTAVAASNPKKEHSRATTPSLPAAASVNNRNAAGGSYRPIPPEVIDALLSLPTAGLQLPQSLLKQLLGKSDVPPDFE</sequence>
<comment type="caution">
    <text evidence="3">The sequence shown here is derived from an EMBL/GenBank/DDBJ whole genome shotgun (WGS) entry which is preliminary data.</text>
</comment>
<evidence type="ECO:0000256" key="2">
    <source>
        <dbReference type="SAM" id="SignalP"/>
    </source>
</evidence>
<gene>
    <name evidence="3" type="ORF">M3O51_20790</name>
</gene>
<protein>
    <recommendedName>
        <fullName evidence="5">Lipoprotein</fullName>
    </recommendedName>
</protein>
<dbReference type="Proteomes" id="UP001167357">
    <property type="component" value="Unassembled WGS sequence"/>
</dbReference>
<feature type="chain" id="PRO_5045562115" description="Lipoprotein" evidence="2">
    <location>
        <begin position="21"/>
        <end position="106"/>
    </location>
</feature>
<keyword evidence="4" id="KW-1185">Reference proteome</keyword>